<reference evidence="1 2" key="1">
    <citation type="submission" date="2015-03" db="EMBL/GenBank/DDBJ databases">
        <title>Draft Genome Sequence of Burkholderia andropogonis type strain ICMP2807, isolated from Sorghum bicolor.</title>
        <authorList>
            <person name="Lopes-Santos L."/>
            <person name="Castro D.B."/>
            <person name="Ottoboni L.M."/>
            <person name="Park D."/>
            <person name="Weirc B.S."/>
            <person name="Destefano S.A."/>
        </authorList>
    </citation>
    <scope>NUCLEOTIDE SEQUENCE [LARGE SCALE GENOMIC DNA]</scope>
    <source>
        <strain evidence="1 2">ICMP2807</strain>
    </source>
</reference>
<gene>
    <name evidence="1" type="ORF">WM40_25820</name>
</gene>
<name>A0A0F5JT16_9BURK</name>
<proteinExistence type="predicted"/>
<evidence type="ECO:0000313" key="1">
    <source>
        <dbReference type="EMBL" id="KKB60996.1"/>
    </source>
</evidence>
<evidence type="ECO:0000313" key="2">
    <source>
        <dbReference type="Proteomes" id="UP000033618"/>
    </source>
</evidence>
<sequence>MLAVALNADGHSRLVATFTEGAKTNQLIVDSKVTGRYAVPGPAVYDNSEAFANEFVKNDPNFLKLVMLDHASNDWRDVLCEPRWILRRLQSLREWSYEQEIEVFL</sequence>
<dbReference type="STRING" id="28092.WM40_25820"/>
<protein>
    <submittedName>
        <fullName evidence="1">Uncharacterized protein</fullName>
    </submittedName>
</protein>
<dbReference type="PATRIC" id="fig|28092.6.peg.6085"/>
<organism evidence="1 2">
    <name type="scientific">Robbsia andropogonis</name>
    <dbReference type="NCBI Taxonomy" id="28092"/>
    <lineage>
        <taxon>Bacteria</taxon>
        <taxon>Pseudomonadati</taxon>
        <taxon>Pseudomonadota</taxon>
        <taxon>Betaproteobacteria</taxon>
        <taxon>Burkholderiales</taxon>
        <taxon>Burkholderiaceae</taxon>
        <taxon>Robbsia</taxon>
    </lineage>
</organism>
<dbReference type="Proteomes" id="UP000033618">
    <property type="component" value="Unassembled WGS sequence"/>
</dbReference>
<keyword evidence="2" id="KW-1185">Reference proteome</keyword>
<dbReference type="AlphaFoldDB" id="A0A0F5JT16"/>
<dbReference type="EMBL" id="LAQU01000092">
    <property type="protein sequence ID" value="KKB60996.1"/>
    <property type="molecule type" value="Genomic_DNA"/>
</dbReference>
<accession>A0A0F5JT16</accession>
<comment type="caution">
    <text evidence="1">The sequence shown here is derived from an EMBL/GenBank/DDBJ whole genome shotgun (WGS) entry which is preliminary data.</text>
</comment>